<evidence type="ECO:0000256" key="2">
    <source>
        <dbReference type="ARBA" id="ARBA00023002"/>
    </source>
</evidence>
<evidence type="ECO:0000259" key="5">
    <source>
        <dbReference type="SMART" id="SM00846"/>
    </source>
</evidence>
<comment type="similarity">
    <text evidence="1 3">Belongs to the glyceraldehyde-3-phosphate dehydrogenase family.</text>
</comment>
<dbReference type="InterPro" id="IPR036291">
    <property type="entry name" value="NAD(P)-bd_dom_sf"/>
</dbReference>
<evidence type="ECO:0000313" key="7">
    <source>
        <dbReference type="Proteomes" id="UP000700059"/>
    </source>
</evidence>
<dbReference type="SMART" id="SM00846">
    <property type="entry name" value="Gp_dh_N"/>
    <property type="match status" value="1"/>
</dbReference>
<dbReference type="InterPro" id="IPR006424">
    <property type="entry name" value="Glyceraldehyde-3-P_DH_1"/>
</dbReference>
<dbReference type="Gene3D" id="3.30.360.10">
    <property type="entry name" value="Dihydrodipicolinate Reductase, domain 2"/>
    <property type="match status" value="1"/>
</dbReference>
<sequence>MQKIKVFINGFGRIGRCITRVALCEMQDSIEIVGINDLANPEILSYLLTHDSVHQGSKIVRSFDEKKIIFNGCEIPFFQYKTPREIDICGADVVIEASGLFLTQDAVESHLQKGAKRVIFSAPAKDDTKTFVLGVNHTEYKGEKIISNASCTTNALAPIVMLLDENFGVEKGILTTIHSYTNDQNLIDAAHHKGDFRRSRAAAINIIPTTTGAAKALHLVLPKMKERLHGHSVRVPVPDVSMVDLNVNLKNNTTQEAINAIFCEAAEGRLKGILGVDREYGVSQDFLNCHLSGVVALDLTFVLGGNMAKIMTWYDNEWGYSHRILEMALYICKEID</sequence>
<dbReference type="InterPro" id="IPR020828">
    <property type="entry name" value="GlycerAld_3-P_DH_NAD(P)-bd"/>
</dbReference>
<dbReference type="Proteomes" id="UP000700059">
    <property type="component" value="Unassembled WGS sequence"/>
</dbReference>
<proteinExistence type="inferred from homology"/>
<dbReference type="Gene3D" id="3.40.50.720">
    <property type="entry name" value="NAD(P)-binding Rossmann-like Domain"/>
    <property type="match status" value="1"/>
</dbReference>
<organism evidence="6 7">
    <name type="scientific">Helicobacter turcicus</name>
    <dbReference type="NCBI Taxonomy" id="2867412"/>
    <lineage>
        <taxon>Bacteria</taxon>
        <taxon>Pseudomonadati</taxon>
        <taxon>Campylobacterota</taxon>
        <taxon>Epsilonproteobacteria</taxon>
        <taxon>Campylobacterales</taxon>
        <taxon>Helicobacteraceae</taxon>
        <taxon>Helicobacter</taxon>
    </lineage>
</organism>
<reference evidence="6 7" key="1">
    <citation type="submission" date="2021-08" db="EMBL/GenBank/DDBJ databases">
        <title>Helicobacter spp. isolated from feces of Anatolian Ground Squirrel (Spermophilus xanthoprymnus) in Turkey.</title>
        <authorList>
            <person name="Aydin F."/>
            <person name="Abay S."/>
            <person name="Kayman T."/>
            <person name="Karakaya E."/>
            <person name="Saticioglu I.B."/>
        </authorList>
    </citation>
    <scope>NUCLEOTIDE SEQUENCE [LARGE SCALE GENOMIC DNA]</scope>
    <source>
        <strain evidence="6 7">Faydin-H70</strain>
    </source>
</reference>
<dbReference type="EC" id="1.2.1.-" evidence="4"/>
<dbReference type="SUPFAM" id="SSF55347">
    <property type="entry name" value="Glyceraldehyde-3-phosphate dehydrogenase-like, C-terminal domain"/>
    <property type="match status" value="1"/>
</dbReference>
<dbReference type="SUPFAM" id="SSF51735">
    <property type="entry name" value="NAD(P)-binding Rossmann-fold domains"/>
    <property type="match status" value="1"/>
</dbReference>
<name>A0ABS7JMV3_9HELI</name>
<evidence type="ECO:0000256" key="4">
    <source>
        <dbReference type="RuleBase" id="RU361160"/>
    </source>
</evidence>
<dbReference type="RefSeq" id="WP_221532089.1">
    <property type="nucleotide sequence ID" value="NZ_JAIGYP010000005.1"/>
</dbReference>
<dbReference type="Pfam" id="PF02800">
    <property type="entry name" value="Gp_dh_C"/>
    <property type="match status" value="1"/>
</dbReference>
<accession>A0ABS7JMV3</accession>
<dbReference type="EMBL" id="JAIGYQ010000005">
    <property type="protein sequence ID" value="MBX7490699.1"/>
    <property type="molecule type" value="Genomic_DNA"/>
</dbReference>
<evidence type="ECO:0000256" key="3">
    <source>
        <dbReference type="RuleBase" id="RU000397"/>
    </source>
</evidence>
<dbReference type="PROSITE" id="PS00071">
    <property type="entry name" value="GAPDH"/>
    <property type="match status" value="1"/>
</dbReference>
<dbReference type="CDD" id="cd05214">
    <property type="entry name" value="GAPDH_I_N"/>
    <property type="match status" value="1"/>
</dbReference>
<dbReference type="PRINTS" id="PR00078">
    <property type="entry name" value="G3PDHDRGNASE"/>
</dbReference>
<dbReference type="InterPro" id="IPR020830">
    <property type="entry name" value="GlycerAld_3-P_DH_AS"/>
</dbReference>
<dbReference type="NCBIfam" id="TIGR01534">
    <property type="entry name" value="GAPDH-I"/>
    <property type="match status" value="1"/>
</dbReference>
<keyword evidence="2 4" id="KW-0560">Oxidoreductase</keyword>
<dbReference type="PIRSF" id="PIRSF000149">
    <property type="entry name" value="GAP_DH"/>
    <property type="match status" value="1"/>
</dbReference>
<evidence type="ECO:0000313" key="6">
    <source>
        <dbReference type="EMBL" id="MBX7490699.1"/>
    </source>
</evidence>
<gene>
    <name evidence="6" type="primary">gap</name>
    <name evidence="6" type="ORF">K4G57_04360</name>
</gene>
<dbReference type="InterPro" id="IPR020831">
    <property type="entry name" value="GlycerAld/Erythrose_P_DH"/>
</dbReference>
<protein>
    <recommendedName>
        <fullName evidence="4">Glyceraldehyde-3-phosphate dehydrogenase</fullName>
        <ecNumber evidence="4">1.2.1.-</ecNumber>
    </recommendedName>
</protein>
<feature type="domain" description="Glyceraldehyde 3-phosphate dehydrogenase NAD(P) binding" evidence="5">
    <location>
        <begin position="4"/>
        <end position="151"/>
    </location>
</feature>
<comment type="caution">
    <text evidence="6">The sequence shown here is derived from an EMBL/GenBank/DDBJ whole genome shotgun (WGS) entry which is preliminary data.</text>
</comment>
<dbReference type="CDD" id="cd18126">
    <property type="entry name" value="GAPDH_I_C"/>
    <property type="match status" value="1"/>
</dbReference>
<dbReference type="InterPro" id="IPR020829">
    <property type="entry name" value="GlycerAld_3-P_DH_cat"/>
</dbReference>
<evidence type="ECO:0000256" key="1">
    <source>
        <dbReference type="ARBA" id="ARBA00007406"/>
    </source>
</evidence>
<dbReference type="PANTHER" id="PTHR43148">
    <property type="entry name" value="GLYCERALDEHYDE-3-PHOSPHATE DEHYDROGENASE 2"/>
    <property type="match status" value="1"/>
</dbReference>
<dbReference type="Pfam" id="PF00044">
    <property type="entry name" value="Gp_dh_N"/>
    <property type="match status" value="1"/>
</dbReference>
<keyword evidence="7" id="KW-1185">Reference proteome</keyword>